<keyword evidence="4" id="KW-0808">Transferase</keyword>
<keyword evidence="4" id="KW-0032">Aminotransferase</keyword>
<accession>A0A6I6ARZ5</accession>
<evidence type="ECO:0000313" key="5">
    <source>
        <dbReference type="Proteomes" id="UP000427281"/>
    </source>
</evidence>
<evidence type="ECO:0000256" key="2">
    <source>
        <dbReference type="ARBA" id="ARBA00022898"/>
    </source>
</evidence>
<dbReference type="Gene3D" id="3.90.1150.10">
    <property type="entry name" value="Aspartate Aminotransferase, domain 1"/>
    <property type="match status" value="1"/>
</dbReference>
<dbReference type="Gene3D" id="3.40.640.10">
    <property type="entry name" value="Type I PLP-dependent aspartate aminotransferase-like (Major domain)"/>
    <property type="match status" value="1"/>
</dbReference>
<keyword evidence="2 3" id="KW-0663">Pyridoxal phosphate</keyword>
<sequence length="455" mass="49859">MLGIQTASPQNQTQETYRRAKQLIPGGTQLLSKRPEMFAPDCWPGYYREASGCEVIDLDGRKYHDLATSGIGSCLLGYRDPDVTDAVVRRVQLGSMSSLNAPEEVELAALLTELHPWSDQARFCRTGGESMSIAVRIARASTGRDEVALCGYHGWSDWYLATNLPRKSAETGTTLDKHLLPGLEPAGVPMGLAETTHPFTYNDIDALKQIVKERGPKLAAVVMEPTRYTHPEPGFLEAVREICDECGAVLVIDEITTGWRLTLGGAHLHYGIEPDIAVFAKALGNGHPIAAIIGRRNVMDAAENSFISSTYWTEGVGPTAALATIKKMQSVDVRQHIDQIGEAFRAGWSELGARHQLPVKVFGHAVLLHHTFDHPQAAELGTLFTIRMLDHGFLTGSGFYPTLAHEQRHVDAYFQAADVVFAELKQALDQDDLTTRLSTPVRHSGFARLTPSPKS</sequence>
<dbReference type="PANTHER" id="PTHR43713:SF3">
    <property type="entry name" value="GLUTAMATE-1-SEMIALDEHYDE 2,1-AMINOMUTASE 1, CHLOROPLASTIC-RELATED"/>
    <property type="match status" value="1"/>
</dbReference>
<dbReference type="GO" id="GO:0008483">
    <property type="term" value="F:transaminase activity"/>
    <property type="evidence" value="ECO:0007669"/>
    <property type="project" value="UniProtKB-KW"/>
</dbReference>
<comment type="cofactor">
    <cofactor evidence="1">
        <name>pyridoxal 5'-phosphate</name>
        <dbReference type="ChEBI" id="CHEBI:597326"/>
    </cofactor>
</comment>
<dbReference type="KEGG" id="gim:F1728_22405"/>
<dbReference type="AlphaFoldDB" id="A0A6I6ARZ5"/>
<protein>
    <submittedName>
        <fullName evidence="4">Aminotransferase class III-fold pyridoxal phosphate-dependent enzyme</fullName>
    </submittedName>
</protein>
<reference evidence="4 5" key="1">
    <citation type="submission" date="2019-09" db="EMBL/GenBank/DDBJ databases">
        <title>Gimesia benthica sp. nov., a novel bacterium isolated from deep-sea water of the Northwest Indian Ocean.</title>
        <authorList>
            <person name="Dai X."/>
        </authorList>
    </citation>
    <scope>NUCLEOTIDE SEQUENCE [LARGE SCALE GENOMIC DNA]</scope>
    <source>
        <strain evidence="4 5">E7</strain>
    </source>
</reference>
<dbReference type="SUPFAM" id="SSF53383">
    <property type="entry name" value="PLP-dependent transferases"/>
    <property type="match status" value="1"/>
</dbReference>
<dbReference type="InterPro" id="IPR015424">
    <property type="entry name" value="PyrdxlP-dep_Trfase"/>
</dbReference>
<organism evidence="4 5">
    <name type="scientific">Gimesia benthica</name>
    <dbReference type="NCBI Taxonomy" id="2608982"/>
    <lineage>
        <taxon>Bacteria</taxon>
        <taxon>Pseudomonadati</taxon>
        <taxon>Planctomycetota</taxon>
        <taxon>Planctomycetia</taxon>
        <taxon>Planctomycetales</taxon>
        <taxon>Planctomycetaceae</taxon>
        <taxon>Gimesia</taxon>
    </lineage>
</organism>
<dbReference type="PANTHER" id="PTHR43713">
    <property type="entry name" value="GLUTAMATE-1-SEMIALDEHYDE 2,1-AMINOMUTASE"/>
    <property type="match status" value="1"/>
</dbReference>
<proteinExistence type="inferred from homology"/>
<dbReference type="InterPro" id="IPR005814">
    <property type="entry name" value="Aminotrans_3"/>
</dbReference>
<evidence type="ECO:0000256" key="1">
    <source>
        <dbReference type="ARBA" id="ARBA00001933"/>
    </source>
</evidence>
<dbReference type="InterPro" id="IPR015422">
    <property type="entry name" value="PyrdxlP-dep_Trfase_small"/>
</dbReference>
<dbReference type="EMBL" id="CP043930">
    <property type="protein sequence ID" value="QGQ27059.1"/>
    <property type="molecule type" value="Genomic_DNA"/>
</dbReference>
<gene>
    <name evidence="4" type="ORF">F1728_22405</name>
</gene>
<dbReference type="InterPro" id="IPR015421">
    <property type="entry name" value="PyrdxlP-dep_Trfase_major"/>
</dbReference>
<name>A0A6I6ARZ5_9PLAN</name>
<evidence type="ECO:0000256" key="3">
    <source>
        <dbReference type="RuleBase" id="RU003560"/>
    </source>
</evidence>
<dbReference type="Pfam" id="PF00202">
    <property type="entry name" value="Aminotran_3"/>
    <property type="match status" value="1"/>
</dbReference>
<dbReference type="GO" id="GO:0030170">
    <property type="term" value="F:pyridoxal phosphate binding"/>
    <property type="evidence" value="ECO:0007669"/>
    <property type="project" value="InterPro"/>
</dbReference>
<dbReference type="PIRSF" id="PIRSF000521">
    <property type="entry name" value="Transaminase_4ab_Lys_Orn"/>
    <property type="match status" value="1"/>
</dbReference>
<keyword evidence="5" id="KW-1185">Reference proteome</keyword>
<comment type="similarity">
    <text evidence="3">Belongs to the class-III pyridoxal-phosphate-dependent aminotransferase family.</text>
</comment>
<evidence type="ECO:0000313" key="4">
    <source>
        <dbReference type="EMBL" id="QGQ27059.1"/>
    </source>
</evidence>
<dbReference type="Proteomes" id="UP000427281">
    <property type="component" value="Chromosome"/>
</dbReference>